<dbReference type="InterPro" id="IPR055123">
    <property type="entry name" value="SpnB-like_Rossmann"/>
</dbReference>
<dbReference type="Pfam" id="PF22953">
    <property type="entry name" value="SpnB_Rossmann"/>
    <property type="match status" value="1"/>
</dbReference>
<dbReference type="Gene3D" id="3.40.50.11460">
    <property type="match status" value="1"/>
</dbReference>
<dbReference type="PROSITE" id="PS52019">
    <property type="entry name" value="PKS_MFAS_DH"/>
    <property type="match status" value="1"/>
</dbReference>
<evidence type="ECO:0000256" key="2">
    <source>
        <dbReference type="PROSITE-ProRule" id="PRU01363"/>
    </source>
</evidence>
<name>A0ABT0K5Z8_9ACTN</name>
<dbReference type="Proteomes" id="UP001201873">
    <property type="component" value="Unassembled WGS sequence"/>
</dbReference>
<evidence type="ECO:0000313" key="5">
    <source>
        <dbReference type="EMBL" id="MCK9879142.1"/>
    </source>
</evidence>
<dbReference type="InterPro" id="IPR042104">
    <property type="entry name" value="PKS_dehydratase_sf"/>
</dbReference>
<organism evidence="5 6">
    <name type="scientific">Frankia umida</name>
    <dbReference type="NCBI Taxonomy" id="573489"/>
    <lineage>
        <taxon>Bacteria</taxon>
        <taxon>Bacillati</taxon>
        <taxon>Actinomycetota</taxon>
        <taxon>Actinomycetes</taxon>
        <taxon>Frankiales</taxon>
        <taxon>Frankiaceae</taxon>
        <taxon>Frankia</taxon>
    </lineage>
</organism>
<gene>
    <name evidence="5" type="ORF">MXD59_25890</name>
</gene>
<feature type="region of interest" description="Disordered" evidence="3">
    <location>
        <begin position="1"/>
        <end position="40"/>
    </location>
</feature>
<dbReference type="Pfam" id="PF14765">
    <property type="entry name" value="PS-DH"/>
    <property type="match status" value="1"/>
</dbReference>
<evidence type="ECO:0000259" key="4">
    <source>
        <dbReference type="PROSITE" id="PS52019"/>
    </source>
</evidence>
<sequence length="437" mass="45320">KTDSPWTPHATATLTTSEPSTGASGADAAQPDLRSWPPPGSVPAPVDGLYPRLAQLGLHYGPTFRGLRRAWLRDDEIFVEVELPDELADDASRFAVHPALLDAALHGLALRGFFDGEDGGPRLPFSWSGVRLHTTGARTLRVRLAPAGADSVSIQAADENGDPVAEVDALVVRPVALDQLAASTSTSLDDLLLRVGWQPLALTVPASDVPDGGVPNGGVRWVLLGDDDPGLRAAWESTGLAVSAVPDVPALGDAIAAGTLDVEVVALSLRPTDASRPPVEAAADPQFVPTQAGATTQRVLEILQSWLGDERLAHIRLVLVTQSAVTTGTPDETADLITAPVWGLVRSAQRESPGRFVLVDVDDRPDSLGLVPSVVASDEEQAALRAGAALVPRLERAAPIIPAPRDGAAVPSADGPAFDPEGTVLITGGTGTLGALL</sequence>
<dbReference type="InterPro" id="IPR050091">
    <property type="entry name" value="PKS_NRPS_Biosynth_Enz"/>
</dbReference>
<dbReference type="InterPro" id="IPR049551">
    <property type="entry name" value="PKS_DH_C"/>
</dbReference>
<dbReference type="PANTHER" id="PTHR43775">
    <property type="entry name" value="FATTY ACID SYNTHASE"/>
    <property type="match status" value="1"/>
</dbReference>
<dbReference type="RefSeq" id="WP_248827186.1">
    <property type="nucleotide sequence ID" value="NZ_JALKFT010000094.1"/>
</dbReference>
<feature type="compositionally biased region" description="Polar residues" evidence="3">
    <location>
        <begin position="10"/>
        <end position="23"/>
    </location>
</feature>
<comment type="caution">
    <text evidence="5">The sequence shown here is derived from an EMBL/GenBank/DDBJ whole genome shotgun (WGS) entry which is preliminary data.</text>
</comment>
<evidence type="ECO:0000313" key="6">
    <source>
        <dbReference type="Proteomes" id="UP001201873"/>
    </source>
</evidence>
<dbReference type="InterPro" id="IPR036291">
    <property type="entry name" value="NAD(P)-bd_dom_sf"/>
</dbReference>
<dbReference type="Gene3D" id="3.10.129.110">
    <property type="entry name" value="Polyketide synthase dehydratase"/>
    <property type="match status" value="1"/>
</dbReference>
<reference evidence="5 6" key="1">
    <citation type="submission" date="2022-04" db="EMBL/GenBank/DDBJ databases">
        <title>Genome diversity in the genus Frankia.</title>
        <authorList>
            <person name="Carlos-Shanley C."/>
            <person name="Hahn D."/>
        </authorList>
    </citation>
    <scope>NUCLEOTIDE SEQUENCE [LARGE SCALE GENOMIC DNA]</scope>
    <source>
        <strain evidence="5 6">Ag45/Mut15</strain>
    </source>
</reference>
<feature type="domain" description="PKS/mFAS DH" evidence="4">
    <location>
        <begin position="1"/>
        <end position="181"/>
    </location>
</feature>
<protein>
    <submittedName>
        <fullName evidence="5">Polyketide synthase dehydratase domain-containing protein</fullName>
    </submittedName>
</protein>
<keyword evidence="6" id="KW-1185">Reference proteome</keyword>
<accession>A0ABT0K5Z8</accession>
<dbReference type="SUPFAM" id="SSF51735">
    <property type="entry name" value="NAD(P)-binding Rossmann-fold domains"/>
    <property type="match status" value="1"/>
</dbReference>
<feature type="non-terminal residue" evidence="5">
    <location>
        <position position="1"/>
    </location>
</feature>
<feature type="region of interest" description="C-terminal hotdog fold" evidence="2">
    <location>
        <begin position="41"/>
        <end position="181"/>
    </location>
</feature>
<dbReference type="PANTHER" id="PTHR43775:SF51">
    <property type="entry name" value="INACTIVE PHENOLPHTHIOCEROL SYNTHESIS POLYKETIDE SYNTHASE TYPE I PKS1-RELATED"/>
    <property type="match status" value="1"/>
</dbReference>
<keyword evidence="1" id="KW-0808">Transferase</keyword>
<evidence type="ECO:0000256" key="1">
    <source>
        <dbReference type="ARBA" id="ARBA00022679"/>
    </source>
</evidence>
<comment type="caution">
    <text evidence="2">Lacks conserved residue(s) required for the propagation of feature annotation.</text>
</comment>
<proteinExistence type="predicted"/>
<dbReference type="EMBL" id="JALKFT010000094">
    <property type="protein sequence ID" value="MCK9879142.1"/>
    <property type="molecule type" value="Genomic_DNA"/>
</dbReference>
<feature type="non-terminal residue" evidence="5">
    <location>
        <position position="437"/>
    </location>
</feature>
<dbReference type="InterPro" id="IPR049900">
    <property type="entry name" value="PKS_mFAS_DH"/>
</dbReference>
<feature type="region of interest" description="N-terminal hotdog fold" evidence="2">
    <location>
        <begin position="1"/>
        <end position="21"/>
    </location>
</feature>
<evidence type="ECO:0000256" key="3">
    <source>
        <dbReference type="SAM" id="MobiDB-lite"/>
    </source>
</evidence>